<keyword evidence="2" id="KW-1185">Reference proteome</keyword>
<dbReference type="EMBL" id="CP182909">
    <property type="protein sequence ID" value="XPM66303.1"/>
    <property type="molecule type" value="Genomic_DNA"/>
</dbReference>
<organism evidence="1 2">
    <name type="scientific">Desertifilum tharense IPPAS B-1220</name>
    <dbReference type="NCBI Taxonomy" id="1781255"/>
    <lineage>
        <taxon>Bacteria</taxon>
        <taxon>Bacillati</taxon>
        <taxon>Cyanobacteriota</taxon>
        <taxon>Cyanophyceae</taxon>
        <taxon>Desertifilales</taxon>
        <taxon>Desertifilaceae</taxon>
        <taxon>Desertifilum</taxon>
    </lineage>
</organism>
<name>A0ACD5GZL6_9CYAN</name>
<evidence type="ECO:0000313" key="1">
    <source>
        <dbReference type="EMBL" id="XPM66303.1"/>
    </source>
</evidence>
<proteinExistence type="predicted"/>
<reference evidence="1 2" key="1">
    <citation type="journal article" date="2016" name="Genome Announc.">
        <title>Draft Genome Sequence of the Thermotolerant Cyanobacterium Desertifilum sp. IPPAS B-1220.</title>
        <authorList>
            <person name="Mironov K.S."/>
            <person name="Sinetova M.A."/>
            <person name="Bolatkhan K."/>
            <person name="Zayadan B.K."/>
            <person name="Ustinova V.V."/>
            <person name="Kupriyanova E.V."/>
            <person name="Skrypnik A.N."/>
            <person name="Gogoleva N.E."/>
            <person name="Gogolev Y.V."/>
            <person name="Los D.A."/>
        </authorList>
    </citation>
    <scope>NUCLEOTIDE SEQUENCE [LARGE SCALE GENOMIC DNA]</scope>
    <source>
        <strain evidence="1 2">IPPAS B-1220</strain>
    </source>
</reference>
<accession>A0ACD5GZL6</accession>
<dbReference type="Proteomes" id="UP000095472">
    <property type="component" value="Chromosome"/>
</dbReference>
<gene>
    <name evidence="1" type="ORF">BH720_013605</name>
</gene>
<evidence type="ECO:0000313" key="2">
    <source>
        <dbReference type="Proteomes" id="UP000095472"/>
    </source>
</evidence>
<protein>
    <submittedName>
        <fullName evidence="1">MlaD family protein</fullName>
    </submittedName>
</protein>
<sequence length="136" mass="14676">MQQRMVREGTVGLFILLGLGLFGFLILWLRGVSFGQRGYSTVVEFADVAGMRVGAVVRYRGVDVGRISRIQPGTNGVDVTIEISSRDLVIPRQVVVEANQSGLVGETSVDIKPLTQLASSTIQAVLIRRPPIAIAL</sequence>